<dbReference type="InterPro" id="IPR038404">
    <property type="entry name" value="TRAP_DctP_sf"/>
</dbReference>
<dbReference type="PANTHER" id="PTHR33376">
    <property type="match status" value="1"/>
</dbReference>
<dbReference type="PIRSF" id="PIRSF006470">
    <property type="entry name" value="DctB"/>
    <property type="match status" value="1"/>
</dbReference>
<dbReference type="KEGG" id="pus:CKA81_12665"/>
<dbReference type="InterPro" id="IPR018389">
    <property type="entry name" value="DctP_fam"/>
</dbReference>
<evidence type="ECO:0000256" key="3">
    <source>
        <dbReference type="ARBA" id="ARBA00022448"/>
    </source>
</evidence>
<name>A0A410GE74_9BURK</name>
<proteinExistence type="inferred from homology"/>
<dbReference type="RefSeq" id="WP_128355586.1">
    <property type="nucleotide sequence ID" value="NZ_CP022987.1"/>
</dbReference>
<dbReference type="Pfam" id="PF03480">
    <property type="entry name" value="DctP"/>
    <property type="match status" value="1"/>
</dbReference>
<sequence>MKNLYSRFSRSLKVGTLALAIGAASLGANSVAVAQEALTIRIGQNIAVGTPLDLGVKRFAQLVEERSGGKIKVRDYPAGQLGNEQQMIEGMQIGTLDMAAITGSTYGNVLPEANVLGMLYAFRDPEHMRKALDGPVGDHLAAALLKKTDIHIMSSAWYYGTRQLTSNKPIKTPADLEGVKLRVVPVPIFEAYWRAMGATPTPVDFKDLFTALQTHVVDAQENPLATAKGAGVQLVNKYLSLTDHLVSNVVVGMSDDLHRRLSPEQLDLIKTAVRDAGVYQDQLVIESEKALLEEFKAGGVTVINPDKEAFREKVKDVPNTFEGGLLADIYKQIQEVK</sequence>
<dbReference type="InterPro" id="IPR004682">
    <property type="entry name" value="TRAP_DctP"/>
</dbReference>
<protein>
    <recommendedName>
        <fullName evidence="8">ABC transporter substrate-binding protein</fullName>
    </recommendedName>
</protein>
<feature type="chain" id="PRO_5019007040" description="ABC transporter substrate-binding protein" evidence="5">
    <location>
        <begin position="35"/>
        <end position="337"/>
    </location>
</feature>
<evidence type="ECO:0008006" key="8">
    <source>
        <dbReference type="Google" id="ProtNLM"/>
    </source>
</evidence>
<dbReference type="Proteomes" id="UP000283474">
    <property type="component" value="Chromosome"/>
</dbReference>
<evidence type="ECO:0000313" key="6">
    <source>
        <dbReference type="EMBL" id="QAA94588.1"/>
    </source>
</evidence>
<dbReference type="SUPFAM" id="SSF53850">
    <property type="entry name" value="Periplasmic binding protein-like II"/>
    <property type="match status" value="1"/>
</dbReference>
<feature type="signal peptide" evidence="5">
    <location>
        <begin position="1"/>
        <end position="34"/>
    </location>
</feature>
<evidence type="ECO:0000256" key="5">
    <source>
        <dbReference type="SAM" id="SignalP"/>
    </source>
</evidence>
<accession>A0A410GE74</accession>
<evidence type="ECO:0000256" key="2">
    <source>
        <dbReference type="ARBA" id="ARBA00009023"/>
    </source>
</evidence>
<comment type="similarity">
    <text evidence="2">Belongs to the bacterial solute-binding protein 7 family.</text>
</comment>
<evidence type="ECO:0000256" key="1">
    <source>
        <dbReference type="ARBA" id="ARBA00004196"/>
    </source>
</evidence>
<evidence type="ECO:0000313" key="7">
    <source>
        <dbReference type="Proteomes" id="UP000283474"/>
    </source>
</evidence>
<dbReference type="GO" id="GO:0055085">
    <property type="term" value="P:transmembrane transport"/>
    <property type="evidence" value="ECO:0007669"/>
    <property type="project" value="InterPro"/>
</dbReference>
<dbReference type="Gene3D" id="3.40.190.170">
    <property type="entry name" value="Bacterial extracellular solute-binding protein, family 7"/>
    <property type="match status" value="1"/>
</dbReference>
<dbReference type="GO" id="GO:0030288">
    <property type="term" value="C:outer membrane-bounded periplasmic space"/>
    <property type="evidence" value="ECO:0007669"/>
    <property type="project" value="InterPro"/>
</dbReference>
<keyword evidence="7" id="KW-1185">Reference proteome</keyword>
<dbReference type="EMBL" id="CP022987">
    <property type="protein sequence ID" value="QAA94588.1"/>
    <property type="molecule type" value="Genomic_DNA"/>
</dbReference>
<dbReference type="NCBIfam" id="TIGR00787">
    <property type="entry name" value="dctP"/>
    <property type="match status" value="1"/>
</dbReference>
<gene>
    <name evidence="6" type="ORF">CKA81_12665</name>
</gene>
<keyword evidence="3" id="KW-0813">Transport</keyword>
<dbReference type="AlphaFoldDB" id="A0A410GE74"/>
<dbReference type="OrthoDB" id="9794826at2"/>
<reference evidence="6 7" key="1">
    <citation type="submission" date="2017-08" db="EMBL/GenBank/DDBJ databases">
        <authorList>
            <person name="Park S.-J."/>
            <person name="Kim H."/>
        </authorList>
    </citation>
    <scope>NUCLEOTIDE SEQUENCE [LARGE SCALE GENOMIC DNA]</scope>
    <source>
        <strain evidence="7">ye3</strain>
    </source>
</reference>
<keyword evidence="4 5" id="KW-0732">Signal</keyword>
<evidence type="ECO:0000256" key="4">
    <source>
        <dbReference type="ARBA" id="ARBA00022729"/>
    </source>
</evidence>
<dbReference type="NCBIfam" id="NF037995">
    <property type="entry name" value="TRAP_S1"/>
    <property type="match status" value="1"/>
</dbReference>
<dbReference type="PANTHER" id="PTHR33376:SF4">
    <property type="entry name" value="SIALIC ACID-BINDING PERIPLASMIC PROTEIN SIAP"/>
    <property type="match status" value="1"/>
</dbReference>
<comment type="subcellular location">
    <subcellularLocation>
        <location evidence="1">Cell envelope</location>
    </subcellularLocation>
</comment>
<organism evidence="6 7">
    <name type="scientific">Pollutimonas thiosulfatoxidans</name>
    <dbReference type="NCBI Taxonomy" id="2028345"/>
    <lineage>
        <taxon>Bacteria</taxon>
        <taxon>Pseudomonadati</taxon>
        <taxon>Pseudomonadota</taxon>
        <taxon>Betaproteobacteria</taxon>
        <taxon>Burkholderiales</taxon>
        <taxon>Alcaligenaceae</taxon>
        <taxon>Pollutimonas</taxon>
    </lineage>
</organism>